<keyword evidence="3" id="KW-0862">Zinc</keyword>
<feature type="domain" description="EngC GTPase" evidence="5">
    <location>
        <begin position="116"/>
        <end position="262"/>
    </location>
</feature>
<dbReference type="Gene3D" id="1.10.40.50">
    <property type="entry name" value="Probable gtpase engc, domain 3"/>
    <property type="match status" value="1"/>
</dbReference>
<dbReference type="PROSITE" id="PS50936">
    <property type="entry name" value="ENGC_GTPASE"/>
    <property type="match status" value="1"/>
</dbReference>
<keyword evidence="8" id="KW-1185">Reference proteome</keyword>
<dbReference type="EMBL" id="QFLI01000002">
    <property type="protein sequence ID" value="PXY02416.1"/>
    <property type="molecule type" value="Genomic_DNA"/>
</dbReference>
<evidence type="ECO:0000256" key="3">
    <source>
        <dbReference type="HAMAP-Rule" id="MF_01820"/>
    </source>
</evidence>
<dbReference type="InterPro" id="IPR030378">
    <property type="entry name" value="G_CP_dom"/>
</dbReference>
<dbReference type="NCBIfam" id="TIGR00157">
    <property type="entry name" value="ribosome small subunit-dependent GTPase A"/>
    <property type="match status" value="1"/>
</dbReference>
<dbReference type="CDD" id="cd01854">
    <property type="entry name" value="YjeQ_EngC"/>
    <property type="match status" value="1"/>
</dbReference>
<keyword evidence="3" id="KW-0378">Hydrolase</keyword>
<feature type="binding site" evidence="3">
    <location>
        <position position="301"/>
    </location>
    <ligand>
        <name>Zn(2+)</name>
        <dbReference type="ChEBI" id="CHEBI:29105"/>
    </ligand>
</feature>
<protein>
    <recommendedName>
        <fullName evidence="3">Small ribosomal subunit biogenesis GTPase RsgA</fullName>
        <ecNumber evidence="3">3.6.1.-</ecNumber>
    </recommendedName>
</protein>
<comment type="function">
    <text evidence="3">One of several proteins that assist in the late maturation steps of the functional core of the 30S ribosomal subunit. Helps release RbfA from mature subunits. May play a role in the assembly of ribosomal proteins into the subunit. Circularly permuted GTPase that catalyzes slow GTP hydrolysis, GTPase activity is stimulated by the 30S ribosomal subunit.</text>
</comment>
<comment type="cofactor">
    <cofactor evidence="3">
        <name>Zn(2+)</name>
        <dbReference type="ChEBI" id="CHEBI:29105"/>
    </cofactor>
    <text evidence="3">Binds 1 zinc ion per subunit.</text>
</comment>
<keyword evidence="2 3" id="KW-0342">GTP-binding</keyword>
<feature type="binding site" evidence="3">
    <location>
        <position position="293"/>
    </location>
    <ligand>
        <name>Zn(2+)</name>
        <dbReference type="ChEBI" id="CHEBI:29105"/>
    </ligand>
</feature>
<feature type="binding site" evidence="3">
    <location>
        <position position="288"/>
    </location>
    <ligand>
        <name>Zn(2+)</name>
        <dbReference type="ChEBI" id="CHEBI:29105"/>
    </ligand>
</feature>
<feature type="binding site" evidence="3">
    <location>
        <begin position="206"/>
        <end position="214"/>
    </location>
    <ligand>
        <name>GTP</name>
        <dbReference type="ChEBI" id="CHEBI:37565"/>
    </ligand>
</feature>
<keyword evidence="3" id="KW-0690">Ribosome biogenesis</keyword>
<proteinExistence type="inferred from homology"/>
<dbReference type="InterPro" id="IPR027417">
    <property type="entry name" value="P-loop_NTPase"/>
</dbReference>
<dbReference type="GO" id="GO:0019843">
    <property type="term" value="F:rRNA binding"/>
    <property type="evidence" value="ECO:0007669"/>
    <property type="project" value="UniProtKB-KW"/>
</dbReference>
<feature type="binding site" evidence="3">
    <location>
        <begin position="155"/>
        <end position="158"/>
    </location>
    <ligand>
        <name>GTP</name>
        <dbReference type="ChEBI" id="CHEBI:37565"/>
    </ligand>
</feature>
<name>A0A2V4A1D2_9BACT</name>
<feature type="region of interest" description="Disordered" evidence="4">
    <location>
        <begin position="331"/>
        <end position="359"/>
    </location>
</feature>
<dbReference type="PANTHER" id="PTHR32120">
    <property type="entry name" value="SMALL RIBOSOMAL SUBUNIT BIOGENESIS GTPASE RSGA"/>
    <property type="match status" value="1"/>
</dbReference>
<dbReference type="GO" id="GO:0042274">
    <property type="term" value="P:ribosomal small subunit biogenesis"/>
    <property type="evidence" value="ECO:0007669"/>
    <property type="project" value="UniProtKB-UniRule"/>
</dbReference>
<accession>A0A2V4A1D2</accession>
<dbReference type="Gene3D" id="3.40.50.300">
    <property type="entry name" value="P-loop containing nucleotide triphosphate hydrolases"/>
    <property type="match status" value="1"/>
</dbReference>
<evidence type="ECO:0000256" key="2">
    <source>
        <dbReference type="ARBA" id="ARBA00023134"/>
    </source>
</evidence>
<evidence type="ECO:0000256" key="4">
    <source>
        <dbReference type="SAM" id="MobiDB-lite"/>
    </source>
</evidence>
<keyword evidence="3" id="KW-0699">rRNA-binding</keyword>
<comment type="subunit">
    <text evidence="3">Monomer. Associates with 30S ribosomal subunit, binds 16S rRNA.</text>
</comment>
<keyword evidence="1 3" id="KW-0547">Nucleotide-binding</keyword>
<dbReference type="Pfam" id="PF03193">
    <property type="entry name" value="RsgA_GTPase"/>
    <property type="match status" value="1"/>
</dbReference>
<evidence type="ECO:0000313" key="7">
    <source>
        <dbReference type="EMBL" id="PXY02416.1"/>
    </source>
</evidence>
<comment type="subcellular location">
    <subcellularLocation>
        <location evidence="3">Cytoplasm</location>
    </subcellularLocation>
</comment>
<evidence type="ECO:0000256" key="1">
    <source>
        <dbReference type="ARBA" id="ARBA00022741"/>
    </source>
</evidence>
<keyword evidence="3" id="KW-0479">Metal-binding</keyword>
<dbReference type="HAMAP" id="MF_01820">
    <property type="entry name" value="GTPase_RsgA"/>
    <property type="match status" value="1"/>
</dbReference>
<feature type="compositionally biased region" description="Basic residues" evidence="4">
    <location>
        <begin position="339"/>
        <end position="359"/>
    </location>
</feature>
<dbReference type="GO" id="GO:0005737">
    <property type="term" value="C:cytoplasm"/>
    <property type="evidence" value="ECO:0007669"/>
    <property type="project" value="UniProtKB-SubCell"/>
</dbReference>
<keyword evidence="3" id="KW-0963">Cytoplasm</keyword>
<evidence type="ECO:0000259" key="5">
    <source>
        <dbReference type="PROSITE" id="PS50936"/>
    </source>
</evidence>
<dbReference type="OrthoDB" id="9809485at2"/>
<dbReference type="GO" id="GO:0003924">
    <property type="term" value="F:GTPase activity"/>
    <property type="evidence" value="ECO:0007669"/>
    <property type="project" value="UniProtKB-UniRule"/>
</dbReference>
<dbReference type="AlphaFoldDB" id="A0A2V4A1D2"/>
<dbReference type="InterPro" id="IPR010914">
    <property type="entry name" value="RsgA_GTPase_dom"/>
</dbReference>
<gene>
    <name evidence="3 7" type="primary">rsgA</name>
    <name evidence="7" type="ORF">DF185_07140</name>
</gene>
<evidence type="ECO:0000259" key="6">
    <source>
        <dbReference type="PROSITE" id="PS51721"/>
    </source>
</evidence>
<comment type="similarity">
    <text evidence="3">Belongs to the TRAFAC class YlqF/YawG GTPase family. RsgA subfamily.</text>
</comment>
<dbReference type="PROSITE" id="PS51721">
    <property type="entry name" value="G_CP"/>
    <property type="match status" value="1"/>
</dbReference>
<dbReference type="SUPFAM" id="SSF52540">
    <property type="entry name" value="P-loop containing nucleoside triphosphate hydrolases"/>
    <property type="match status" value="1"/>
</dbReference>
<feature type="domain" description="CP-type G" evidence="6">
    <location>
        <begin position="107"/>
        <end position="264"/>
    </location>
</feature>
<comment type="caution">
    <text evidence="7">The sequence shown here is derived from an EMBL/GenBank/DDBJ whole genome shotgun (WGS) entry which is preliminary data.</text>
</comment>
<dbReference type="EC" id="3.6.1.-" evidence="3"/>
<keyword evidence="3" id="KW-0694">RNA-binding</keyword>
<organism evidence="7 8">
    <name type="scientific">Marinifilum breve</name>
    <dbReference type="NCBI Taxonomy" id="2184082"/>
    <lineage>
        <taxon>Bacteria</taxon>
        <taxon>Pseudomonadati</taxon>
        <taxon>Bacteroidota</taxon>
        <taxon>Bacteroidia</taxon>
        <taxon>Marinilabiliales</taxon>
        <taxon>Marinifilaceae</taxon>
    </lineage>
</organism>
<reference evidence="7 8" key="1">
    <citation type="submission" date="2018-05" db="EMBL/GenBank/DDBJ databases">
        <title>Marinifilum breve JC075T sp. nov., a marine bacterium isolated from Yongle Blue Hole in the South China Sea.</title>
        <authorList>
            <person name="Fu T."/>
        </authorList>
    </citation>
    <scope>NUCLEOTIDE SEQUENCE [LARGE SCALE GENOMIC DNA]</scope>
    <source>
        <strain evidence="7 8">JC075</strain>
    </source>
</reference>
<dbReference type="InterPro" id="IPR004881">
    <property type="entry name" value="Ribosome_biogen_GTPase_RsgA"/>
</dbReference>
<feature type="binding site" evidence="3">
    <location>
        <position position="295"/>
    </location>
    <ligand>
        <name>Zn(2+)</name>
        <dbReference type="ChEBI" id="CHEBI:29105"/>
    </ligand>
</feature>
<dbReference type="GO" id="GO:0005525">
    <property type="term" value="F:GTP binding"/>
    <property type="evidence" value="ECO:0007669"/>
    <property type="project" value="UniProtKB-UniRule"/>
</dbReference>
<evidence type="ECO:0000313" key="8">
    <source>
        <dbReference type="Proteomes" id="UP000248079"/>
    </source>
</evidence>
<sequence>MAETKPNVMNTLNKLGWSDFFESSLTSEEKQNMAIGRVSTVNKSNCIVIHENGSKTCELAGNLMFGLEENEKPKTGDWVLFLDYGDLGIISRVLPRYNCLSRQKSGKEIAAQIIAANIDYAVIVQCLEIGLNLRRLERTLVQLQNCNIEPIVLINKTDLPVDDEQEEIMNFMIDTYQAIPISASDGSNLNLLKDKILTGKSYVFIGASGVGKSSIINSLQEGKDLKTGEISQATMKGAHTTTSRELYILKNGGLVIDTPGTREFGLTTSSVESGVSGFHGIGDLAKGCKFHNCTHTNEKGCKVLKAVKTGNLSEDEYESFMRLNREMEHYESSLQDRKQKGKKLSKIIKNMKKSGYKNH</sequence>
<dbReference type="Proteomes" id="UP000248079">
    <property type="component" value="Unassembled WGS sequence"/>
</dbReference>
<dbReference type="GO" id="GO:0046872">
    <property type="term" value="F:metal ion binding"/>
    <property type="evidence" value="ECO:0007669"/>
    <property type="project" value="UniProtKB-KW"/>
</dbReference>